<gene>
    <name evidence="2" type="ORF">Aco03nite_049120</name>
</gene>
<dbReference type="Proteomes" id="UP000612282">
    <property type="component" value="Unassembled WGS sequence"/>
</dbReference>
<keyword evidence="3" id="KW-1185">Reference proteome</keyword>
<proteinExistence type="predicted"/>
<comment type="caution">
    <text evidence="2">The sequence shown here is derived from an EMBL/GenBank/DDBJ whole genome shotgun (WGS) entry which is preliminary data.</text>
</comment>
<evidence type="ECO:0000313" key="3">
    <source>
        <dbReference type="Proteomes" id="UP000612282"/>
    </source>
</evidence>
<sequence length="78" mass="7851">MAGGLGVRDRRSDDEVVVELGMADGRGSGDVAGGLVMGGGPNDVSEAAGLGVRGESGEFGGGDETAELVERGEPCWWQ</sequence>
<evidence type="ECO:0000313" key="2">
    <source>
        <dbReference type="EMBL" id="GID56508.1"/>
    </source>
</evidence>
<protein>
    <submittedName>
        <fullName evidence="2">Uncharacterized protein</fullName>
    </submittedName>
</protein>
<accession>A0ABQ3XDG6</accession>
<organism evidence="2 3">
    <name type="scientific">Actinoplanes couchii</name>
    <dbReference type="NCBI Taxonomy" id="403638"/>
    <lineage>
        <taxon>Bacteria</taxon>
        <taxon>Bacillati</taxon>
        <taxon>Actinomycetota</taxon>
        <taxon>Actinomycetes</taxon>
        <taxon>Micromonosporales</taxon>
        <taxon>Micromonosporaceae</taxon>
        <taxon>Actinoplanes</taxon>
    </lineage>
</organism>
<evidence type="ECO:0000256" key="1">
    <source>
        <dbReference type="SAM" id="MobiDB-lite"/>
    </source>
</evidence>
<feature type="compositionally biased region" description="Gly residues" evidence="1">
    <location>
        <begin position="54"/>
        <end position="63"/>
    </location>
</feature>
<reference evidence="2 3" key="1">
    <citation type="submission" date="2021-01" db="EMBL/GenBank/DDBJ databases">
        <title>Whole genome shotgun sequence of Actinoplanes couchii NBRC 106145.</title>
        <authorList>
            <person name="Komaki H."/>
            <person name="Tamura T."/>
        </authorList>
    </citation>
    <scope>NUCLEOTIDE SEQUENCE [LARGE SCALE GENOMIC DNA]</scope>
    <source>
        <strain evidence="2 3">NBRC 106145</strain>
    </source>
</reference>
<feature type="compositionally biased region" description="Basic and acidic residues" evidence="1">
    <location>
        <begin position="68"/>
        <end position="78"/>
    </location>
</feature>
<dbReference type="EMBL" id="BOMG01000057">
    <property type="protein sequence ID" value="GID56508.1"/>
    <property type="molecule type" value="Genomic_DNA"/>
</dbReference>
<feature type="region of interest" description="Disordered" evidence="1">
    <location>
        <begin position="54"/>
        <end position="78"/>
    </location>
</feature>
<name>A0ABQ3XDG6_9ACTN</name>